<dbReference type="Gene3D" id="3.40.190.10">
    <property type="entry name" value="Periplasmic binding protein-like II"/>
    <property type="match status" value="1"/>
</dbReference>
<dbReference type="InterPro" id="IPR019594">
    <property type="entry name" value="Glu/Gly-bd"/>
</dbReference>
<evidence type="ECO:0000256" key="6">
    <source>
        <dbReference type="ARBA" id="ARBA00022989"/>
    </source>
</evidence>
<dbReference type="SUPFAM" id="SSF53850">
    <property type="entry name" value="Periplasmic binding protein-like II"/>
    <property type="match status" value="1"/>
</dbReference>
<dbReference type="Pfam" id="PF00060">
    <property type="entry name" value="Lig_chan"/>
    <property type="match status" value="1"/>
</dbReference>
<sequence>MCTTVQTSAHIRLQMVQCLGDIVTRHVTPGHTLIVSYNTPAHTLHFSAGQSINRNGRCFISDLHSAEDMVQLILEELNKMAARSLLSFDAKNDWKEMLPSGSKYEAYVLLSSRQDHEDVVKDIGHQVKKLRNTWEWNPRAKFVIFLIEIRHVNAKLLAEDISAELWTSRVVNSVVLIPALDTHMATHTVSILEAYVCLPYQLTAQCPEIKKAVLQDRWIFDSRNSSHFLHNTSLSPQKIPNGLHGCPLTVSTFQIPPMVMRKNTPEVDPKNVIYDKGLEIQILTELAKSTKSSLKFREGPSDNENYGIDLGNGTWSGVTGEIARSSADIGIGGIWYRCHLVKEIECLRPYLIDKARWYVPCARPHPRWMSLTRVFKLSLWTGFVTGYITISFIMWQVMKITSNISTEAAQNQAYASLAKCLLSFWAIILEQSASNNPPNVAAVRAVFLAWVLYCWAVNTVYQAHLTSFLIDPGLQNQLASEDELLNSGIECAAGTSALGLHPDLSGRRYRHLKYTDHFEDIEDRVANGTIAILSSMFFTEYVTAVKYIDADGRPIMCDIKEDFVPGIVTMFVPKGFPFKARYDKVLSSLVQSGLVNFWWENLKYTATLEKARDLNPPPGEYVALKIVHLQSAFYFLLLGYAISVPSFLLELSCQCRKKYEIKRIKSNRN</sequence>
<keyword evidence="4" id="KW-1003">Cell membrane</keyword>
<comment type="caution">
    <text evidence="15">The sequence shown here is derived from an EMBL/GenBank/DDBJ whole genome shotgun (WGS) entry which is preliminary data.</text>
</comment>
<feature type="transmembrane region" description="Helical" evidence="13">
    <location>
        <begin position="632"/>
        <end position="653"/>
    </location>
</feature>
<evidence type="ECO:0000256" key="2">
    <source>
        <dbReference type="ARBA" id="ARBA00008685"/>
    </source>
</evidence>
<keyword evidence="6 13" id="KW-1133">Transmembrane helix</keyword>
<dbReference type="Gene3D" id="1.10.287.70">
    <property type="match status" value="1"/>
</dbReference>
<dbReference type="AlphaFoldDB" id="A0A6L2PIR3"/>
<keyword evidence="9" id="KW-0675">Receptor</keyword>
<evidence type="ECO:0000256" key="13">
    <source>
        <dbReference type="SAM" id="Phobius"/>
    </source>
</evidence>
<dbReference type="OrthoDB" id="6430908at2759"/>
<dbReference type="EMBL" id="BLKM01000294">
    <property type="protein sequence ID" value="GFG31330.1"/>
    <property type="molecule type" value="Genomic_DNA"/>
</dbReference>
<dbReference type="PANTHER" id="PTHR42643">
    <property type="entry name" value="IONOTROPIC RECEPTOR 20A-RELATED"/>
    <property type="match status" value="1"/>
</dbReference>
<dbReference type="InterPro" id="IPR001320">
    <property type="entry name" value="Iontro_rcpt_C"/>
</dbReference>
<evidence type="ECO:0000256" key="12">
    <source>
        <dbReference type="ARBA" id="ARBA00023303"/>
    </source>
</evidence>
<evidence type="ECO:0000256" key="1">
    <source>
        <dbReference type="ARBA" id="ARBA00004651"/>
    </source>
</evidence>
<comment type="subcellular location">
    <subcellularLocation>
        <location evidence="1">Cell membrane</location>
        <topology evidence="1">Multi-pass membrane protein</topology>
    </subcellularLocation>
</comment>
<name>A0A6L2PIR3_COPFO</name>
<evidence type="ECO:0000256" key="11">
    <source>
        <dbReference type="ARBA" id="ARBA00023286"/>
    </source>
</evidence>
<comment type="similarity">
    <text evidence="2">Belongs to the glutamate-gated ion channel (TC 1.A.10.1) family.</text>
</comment>
<dbReference type="GO" id="GO:0050906">
    <property type="term" value="P:detection of stimulus involved in sensory perception"/>
    <property type="evidence" value="ECO:0007669"/>
    <property type="project" value="UniProtKB-ARBA"/>
</dbReference>
<evidence type="ECO:0000313" key="16">
    <source>
        <dbReference type="Proteomes" id="UP000502823"/>
    </source>
</evidence>
<keyword evidence="11" id="KW-1071">Ligand-gated ion channel</keyword>
<proteinExistence type="inferred from homology"/>
<dbReference type="SMART" id="SM00918">
    <property type="entry name" value="Lig_chan-Glu_bd"/>
    <property type="match status" value="1"/>
</dbReference>
<dbReference type="Proteomes" id="UP000502823">
    <property type="component" value="Unassembled WGS sequence"/>
</dbReference>
<evidence type="ECO:0000256" key="5">
    <source>
        <dbReference type="ARBA" id="ARBA00022692"/>
    </source>
</evidence>
<accession>A0A6L2PIR3</accession>
<dbReference type="InterPro" id="IPR052192">
    <property type="entry name" value="Insect_Ionotropic_Sensory_Rcpt"/>
</dbReference>
<organism evidence="15 16">
    <name type="scientific">Coptotermes formosanus</name>
    <name type="common">Formosan subterranean termite</name>
    <dbReference type="NCBI Taxonomy" id="36987"/>
    <lineage>
        <taxon>Eukaryota</taxon>
        <taxon>Metazoa</taxon>
        <taxon>Ecdysozoa</taxon>
        <taxon>Arthropoda</taxon>
        <taxon>Hexapoda</taxon>
        <taxon>Insecta</taxon>
        <taxon>Pterygota</taxon>
        <taxon>Neoptera</taxon>
        <taxon>Polyneoptera</taxon>
        <taxon>Dictyoptera</taxon>
        <taxon>Blattodea</taxon>
        <taxon>Blattoidea</taxon>
        <taxon>Termitoidae</taxon>
        <taxon>Rhinotermitidae</taxon>
        <taxon>Coptotermes</taxon>
    </lineage>
</organism>
<evidence type="ECO:0000256" key="3">
    <source>
        <dbReference type="ARBA" id="ARBA00022448"/>
    </source>
</evidence>
<dbReference type="InParanoid" id="A0A6L2PIR3"/>
<dbReference type="GO" id="GO:0015276">
    <property type="term" value="F:ligand-gated monoatomic ion channel activity"/>
    <property type="evidence" value="ECO:0007669"/>
    <property type="project" value="InterPro"/>
</dbReference>
<dbReference type="GO" id="GO:0005886">
    <property type="term" value="C:plasma membrane"/>
    <property type="evidence" value="ECO:0007669"/>
    <property type="project" value="UniProtKB-SubCell"/>
</dbReference>
<keyword evidence="12" id="KW-0407">Ion channel</keyword>
<keyword evidence="8 13" id="KW-0472">Membrane</keyword>
<evidence type="ECO:0000256" key="8">
    <source>
        <dbReference type="ARBA" id="ARBA00023136"/>
    </source>
</evidence>
<keyword evidence="10" id="KW-0325">Glycoprotein</keyword>
<reference evidence="16" key="1">
    <citation type="submission" date="2020-01" db="EMBL/GenBank/DDBJ databases">
        <title>Draft genome sequence of the Termite Coptotermes fromosanus.</title>
        <authorList>
            <person name="Itakura S."/>
            <person name="Yosikawa Y."/>
            <person name="Umezawa K."/>
        </authorList>
    </citation>
    <scope>NUCLEOTIDE SEQUENCE [LARGE SCALE GENOMIC DNA]</scope>
</reference>
<evidence type="ECO:0000256" key="10">
    <source>
        <dbReference type="ARBA" id="ARBA00023180"/>
    </source>
</evidence>
<keyword evidence="3" id="KW-0813">Transport</keyword>
<protein>
    <recommendedName>
        <fullName evidence="14">Ionotropic glutamate receptor L-glutamate and glycine-binding domain-containing protein</fullName>
    </recommendedName>
</protein>
<feature type="domain" description="Ionotropic glutamate receptor L-glutamate and glycine-binding" evidence="14">
    <location>
        <begin position="257"/>
        <end position="324"/>
    </location>
</feature>
<evidence type="ECO:0000256" key="7">
    <source>
        <dbReference type="ARBA" id="ARBA00023065"/>
    </source>
</evidence>
<evidence type="ECO:0000256" key="4">
    <source>
        <dbReference type="ARBA" id="ARBA00022475"/>
    </source>
</evidence>
<dbReference type="PANTHER" id="PTHR42643:SF24">
    <property type="entry name" value="IONOTROPIC RECEPTOR 60A"/>
    <property type="match status" value="1"/>
</dbReference>
<keyword evidence="7" id="KW-0406">Ion transport</keyword>
<gene>
    <name evidence="15" type="ORF">Cfor_12889</name>
</gene>
<dbReference type="FunCoup" id="A0A6L2PIR3">
    <property type="interactions" value="11"/>
</dbReference>
<evidence type="ECO:0000313" key="15">
    <source>
        <dbReference type="EMBL" id="GFG31330.1"/>
    </source>
</evidence>
<evidence type="ECO:0000259" key="14">
    <source>
        <dbReference type="SMART" id="SM00918"/>
    </source>
</evidence>
<keyword evidence="5 13" id="KW-0812">Transmembrane</keyword>
<evidence type="ECO:0000256" key="9">
    <source>
        <dbReference type="ARBA" id="ARBA00023170"/>
    </source>
</evidence>
<keyword evidence="16" id="KW-1185">Reference proteome</keyword>